<organism evidence="1 2">
    <name type="scientific">Dreissena polymorpha</name>
    <name type="common">Zebra mussel</name>
    <name type="synonym">Mytilus polymorpha</name>
    <dbReference type="NCBI Taxonomy" id="45954"/>
    <lineage>
        <taxon>Eukaryota</taxon>
        <taxon>Metazoa</taxon>
        <taxon>Spiralia</taxon>
        <taxon>Lophotrochozoa</taxon>
        <taxon>Mollusca</taxon>
        <taxon>Bivalvia</taxon>
        <taxon>Autobranchia</taxon>
        <taxon>Heteroconchia</taxon>
        <taxon>Euheterodonta</taxon>
        <taxon>Imparidentia</taxon>
        <taxon>Neoheterodontei</taxon>
        <taxon>Myida</taxon>
        <taxon>Dreissenoidea</taxon>
        <taxon>Dreissenidae</taxon>
        <taxon>Dreissena</taxon>
    </lineage>
</organism>
<evidence type="ECO:0000313" key="1">
    <source>
        <dbReference type="EMBL" id="KAH3769852.1"/>
    </source>
</evidence>
<keyword evidence="2" id="KW-1185">Reference proteome</keyword>
<dbReference type="Proteomes" id="UP000828390">
    <property type="component" value="Unassembled WGS sequence"/>
</dbReference>
<evidence type="ECO:0000313" key="2">
    <source>
        <dbReference type="Proteomes" id="UP000828390"/>
    </source>
</evidence>
<name>A0A9D4IEW3_DREPO</name>
<dbReference type="EMBL" id="JAIWYP010000009">
    <property type="protein sequence ID" value="KAH3769852.1"/>
    <property type="molecule type" value="Genomic_DNA"/>
</dbReference>
<reference evidence="1" key="2">
    <citation type="submission" date="2020-11" db="EMBL/GenBank/DDBJ databases">
        <authorList>
            <person name="McCartney M.A."/>
            <person name="Auch B."/>
            <person name="Kono T."/>
            <person name="Mallez S."/>
            <person name="Becker A."/>
            <person name="Gohl D.M."/>
            <person name="Silverstein K.A.T."/>
            <person name="Koren S."/>
            <person name="Bechman K.B."/>
            <person name="Herman A."/>
            <person name="Abrahante J.E."/>
            <person name="Garbe J."/>
        </authorList>
    </citation>
    <scope>NUCLEOTIDE SEQUENCE</scope>
    <source>
        <strain evidence="1">Duluth1</strain>
        <tissue evidence="1">Whole animal</tissue>
    </source>
</reference>
<dbReference type="AlphaFoldDB" id="A0A9D4IEW3"/>
<proteinExistence type="predicted"/>
<accession>A0A9D4IEW3</accession>
<gene>
    <name evidence="1" type="ORF">DPMN_171132</name>
</gene>
<protein>
    <submittedName>
        <fullName evidence="1">Uncharacterized protein</fullName>
    </submittedName>
</protein>
<comment type="caution">
    <text evidence="1">The sequence shown here is derived from an EMBL/GenBank/DDBJ whole genome shotgun (WGS) entry which is preliminary data.</text>
</comment>
<reference evidence="1" key="1">
    <citation type="journal article" date="2019" name="bioRxiv">
        <title>The Genome of the Zebra Mussel, Dreissena polymorpha: A Resource for Invasive Species Research.</title>
        <authorList>
            <person name="McCartney M.A."/>
            <person name="Auch B."/>
            <person name="Kono T."/>
            <person name="Mallez S."/>
            <person name="Zhang Y."/>
            <person name="Obille A."/>
            <person name="Becker A."/>
            <person name="Abrahante J.E."/>
            <person name="Garbe J."/>
            <person name="Badalamenti J.P."/>
            <person name="Herman A."/>
            <person name="Mangelson H."/>
            <person name="Liachko I."/>
            <person name="Sullivan S."/>
            <person name="Sone E.D."/>
            <person name="Koren S."/>
            <person name="Silverstein K.A.T."/>
            <person name="Beckman K.B."/>
            <person name="Gohl D.M."/>
        </authorList>
    </citation>
    <scope>NUCLEOTIDE SEQUENCE</scope>
    <source>
        <strain evidence="1">Duluth1</strain>
        <tissue evidence="1">Whole animal</tissue>
    </source>
</reference>
<sequence length="145" mass="16219">MRKVMTVAEENHNHIRIFHHGDRTINVTLRVLTYCYHSHITQNAPSPGGHVFQPTGTYRKINVASRVLKRTNAPPLVPFFEIVEDITGANLLTLFSDNWTINVASRVNNAPPPGSHVFRPTGTIFELVQVIIGTNLLTKFHDAGL</sequence>